<evidence type="ECO:0000256" key="3">
    <source>
        <dbReference type="ARBA" id="ARBA00023136"/>
    </source>
</evidence>
<evidence type="ECO:0000256" key="1">
    <source>
        <dbReference type="ARBA" id="ARBA00022692"/>
    </source>
</evidence>
<organism evidence="6 7">
    <name type="scientific">Parachaetomium inaequale</name>
    <dbReference type="NCBI Taxonomy" id="2588326"/>
    <lineage>
        <taxon>Eukaryota</taxon>
        <taxon>Fungi</taxon>
        <taxon>Dikarya</taxon>
        <taxon>Ascomycota</taxon>
        <taxon>Pezizomycotina</taxon>
        <taxon>Sordariomycetes</taxon>
        <taxon>Sordariomycetidae</taxon>
        <taxon>Sordariales</taxon>
        <taxon>Chaetomiaceae</taxon>
        <taxon>Parachaetomium</taxon>
    </lineage>
</organism>
<evidence type="ECO:0000256" key="2">
    <source>
        <dbReference type="ARBA" id="ARBA00022989"/>
    </source>
</evidence>
<gene>
    <name evidence="6" type="ORF">C8A01DRAFT_44648</name>
</gene>
<keyword evidence="1 5" id="KW-0812">Transmembrane</keyword>
<dbReference type="Proteomes" id="UP001303115">
    <property type="component" value="Unassembled WGS sequence"/>
</dbReference>
<protein>
    <submittedName>
        <fullName evidence="6">Golgi to ER traffic protein 2</fullName>
    </submittedName>
</protein>
<proteinExistence type="predicted"/>
<comment type="caution">
    <text evidence="6">The sequence shown here is derived from an EMBL/GenBank/DDBJ whole genome shotgun (WGS) entry which is preliminary data.</text>
</comment>
<accession>A0AAN6ST71</accession>
<keyword evidence="7" id="KW-1185">Reference proteome</keyword>
<dbReference type="Pfam" id="PF08690">
    <property type="entry name" value="GET2"/>
    <property type="match status" value="1"/>
</dbReference>
<dbReference type="AlphaFoldDB" id="A0AAN6ST71"/>
<feature type="transmembrane region" description="Helical" evidence="5">
    <location>
        <begin position="211"/>
        <end position="230"/>
    </location>
</feature>
<sequence>MTELSPDEDAASARAAEQARLRKARREAKIKAGAENRLNKITGLGGGVPRDPAPAPAPAPAPSATATPSAPASTAAAAAAQHADPEEVDISEHFYQPQTTPRVAPPSNGPGPGGNISDAQLRQLMLGLDQPGTTTPPPMPGMPPGMEDDPMMRMMMQMLGGNASSNPFGGMPGMPGMGGMRFPPPTQGGSGAPQQTAAALFPNKSASLWRLLHTLVALALGLYIALYTPFTGTKLSRDRAAAAAAGSAEERLHLAAQQPGREVTQNFFWAFATAEAVLLGTRYFMERGRSRLQSATMGGSGILGMVVGFLPAGVRSKVEMAMRYGEVFGTVRQDVLVCVFVLGVAGWVRG</sequence>
<name>A0AAN6ST71_9PEZI</name>
<dbReference type="EMBL" id="MU854343">
    <property type="protein sequence ID" value="KAK4042259.1"/>
    <property type="molecule type" value="Genomic_DNA"/>
</dbReference>
<feature type="compositionally biased region" description="Basic and acidic residues" evidence="4">
    <location>
        <begin position="27"/>
        <end position="38"/>
    </location>
</feature>
<dbReference type="InterPro" id="IPR028143">
    <property type="entry name" value="Get2/sif1"/>
</dbReference>
<keyword evidence="3 5" id="KW-0472">Membrane</keyword>
<dbReference type="PANTHER" id="PTHR28263:SF1">
    <property type="entry name" value="GOLGI TO ER TRAFFIC PROTEIN 2"/>
    <property type="match status" value="1"/>
</dbReference>
<feature type="compositionally biased region" description="Low complexity" evidence="4">
    <location>
        <begin position="62"/>
        <end position="80"/>
    </location>
</feature>
<feature type="region of interest" description="Disordered" evidence="4">
    <location>
        <begin position="1"/>
        <end position="86"/>
    </location>
</feature>
<evidence type="ECO:0000256" key="4">
    <source>
        <dbReference type="SAM" id="MobiDB-lite"/>
    </source>
</evidence>
<feature type="transmembrane region" description="Helical" evidence="5">
    <location>
        <begin position="292"/>
        <end position="310"/>
    </location>
</feature>
<feature type="compositionally biased region" description="Acidic residues" evidence="4">
    <location>
        <begin position="1"/>
        <end position="10"/>
    </location>
</feature>
<evidence type="ECO:0000313" key="7">
    <source>
        <dbReference type="Proteomes" id="UP001303115"/>
    </source>
</evidence>
<evidence type="ECO:0000256" key="5">
    <source>
        <dbReference type="SAM" id="Phobius"/>
    </source>
</evidence>
<reference evidence="7" key="1">
    <citation type="journal article" date="2023" name="Mol. Phylogenet. Evol.">
        <title>Genome-scale phylogeny and comparative genomics of the fungal order Sordariales.</title>
        <authorList>
            <person name="Hensen N."/>
            <person name="Bonometti L."/>
            <person name="Westerberg I."/>
            <person name="Brannstrom I.O."/>
            <person name="Guillou S."/>
            <person name="Cros-Aarteil S."/>
            <person name="Calhoun S."/>
            <person name="Haridas S."/>
            <person name="Kuo A."/>
            <person name="Mondo S."/>
            <person name="Pangilinan J."/>
            <person name="Riley R."/>
            <person name="LaButti K."/>
            <person name="Andreopoulos B."/>
            <person name="Lipzen A."/>
            <person name="Chen C."/>
            <person name="Yan M."/>
            <person name="Daum C."/>
            <person name="Ng V."/>
            <person name="Clum A."/>
            <person name="Steindorff A."/>
            <person name="Ohm R.A."/>
            <person name="Martin F."/>
            <person name="Silar P."/>
            <person name="Natvig D.O."/>
            <person name="Lalanne C."/>
            <person name="Gautier V."/>
            <person name="Ament-Velasquez S.L."/>
            <person name="Kruys A."/>
            <person name="Hutchinson M.I."/>
            <person name="Powell A.J."/>
            <person name="Barry K."/>
            <person name="Miller A.N."/>
            <person name="Grigoriev I.V."/>
            <person name="Debuchy R."/>
            <person name="Gladieux P."/>
            <person name="Hiltunen Thoren M."/>
            <person name="Johannesson H."/>
        </authorList>
    </citation>
    <scope>NUCLEOTIDE SEQUENCE [LARGE SCALE GENOMIC DNA]</scope>
    <source>
        <strain evidence="7">CBS 284.82</strain>
    </source>
</reference>
<feature type="compositionally biased region" description="Pro residues" evidence="4">
    <location>
        <begin position="51"/>
        <end position="61"/>
    </location>
</feature>
<feature type="transmembrane region" description="Helical" evidence="5">
    <location>
        <begin position="330"/>
        <end position="348"/>
    </location>
</feature>
<evidence type="ECO:0000313" key="6">
    <source>
        <dbReference type="EMBL" id="KAK4042259.1"/>
    </source>
</evidence>
<feature type="region of interest" description="Disordered" evidence="4">
    <location>
        <begin position="98"/>
        <end position="118"/>
    </location>
</feature>
<dbReference type="GO" id="GO:0006890">
    <property type="term" value="P:retrograde vesicle-mediated transport, Golgi to endoplasmic reticulum"/>
    <property type="evidence" value="ECO:0007669"/>
    <property type="project" value="TreeGrafter"/>
</dbReference>
<dbReference type="PANTHER" id="PTHR28263">
    <property type="entry name" value="GOLGI TO ER TRAFFIC PROTEIN 2"/>
    <property type="match status" value="1"/>
</dbReference>
<keyword evidence="2 5" id="KW-1133">Transmembrane helix</keyword>